<dbReference type="SUPFAM" id="SSF56436">
    <property type="entry name" value="C-type lectin-like"/>
    <property type="match status" value="1"/>
</dbReference>
<dbReference type="AlphaFoldDB" id="A0AAU8A0X7"/>
<evidence type="ECO:0000259" key="1">
    <source>
        <dbReference type="Pfam" id="PF03781"/>
    </source>
</evidence>
<feature type="domain" description="Sulfatase-modifying factor enzyme-like" evidence="1">
    <location>
        <begin position="183"/>
        <end position="285"/>
    </location>
</feature>
<accession>A0AAU8A0X7</accession>
<dbReference type="Gene3D" id="3.90.1580.10">
    <property type="entry name" value="paralog of FGE (formylglycine-generating enzyme)"/>
    <property type="match status" value="2"/>
</dbReference>
<name>A0AAU8A0X7_9BURK</name>
<dbReference type="EMBL" id="CP099959">
    <property type="protein sequence ID" value="XCC56831.1"/>
    <property type="molecule type" value="Genomic_DNA"/>
</dbReference>
<feature type="domain" description="Sulfatase-modifying factor enzyme-like" evidence="1">
    <location>
        <begin position="300"/>
        <end position="369"/>
    </location>
</feature>
<dbReference type="InterPro" id="IPR016187">
    <property type="entry name" value="CTDL_fold"/>
</dbReference>
<dbReference type="InterPro" id="IPR005532">
    <property type="entry name" value="SUMF_dom"/>
</dbReference>
<reference evidence="2" key="1">
    <citation type="submission" date="2022-06" db="EMBL/GenBank/DDBJ databases">
        <title>New Polynucleobacter species.</title>
        <authorList>
            <person name="Hahn M.W."/>
        </authorList>
    </citation>
    <scope>NUCLEOTIDE SEQUENCE</scope>
    <source>
        <strain evidence="2">UK-FUSCHL-C3</strain>
    </source>
</reference>
<evidence type="ECO:0000313" key="2">
    <source>
        <dbReference type="EMBL" id="XCC56831.1"/>
    </source>
</evidence>
<dbReference type="SUPFAM" id="SSF109854">
    <property type="entry name" value="DinB/YfiT-like putative metalloenzymes"/>
    <property type="match status" value="1"/>
</dbReference>
<sequence length="371" mass="43785">MSDHCQYSPHPTAQQLREWINSANALTRKIIEGLAPGKELVPQQATLNPPYWEFAHITWFHEFWIHRKGRQEYPSLYRDSDALFNSSTVAHADRWSIPPLSIESLLRYNNEVCNKTSELLSKPLSDEDAYFIQLVIHHYDMHNEAFAIMWQSLEYPMPFEPYSVSTKTVFNKKFIEFSKTDMTLGSSTQQGFIFDNEKWQHPLTVEPFAISSSAVSNEQYREFVLAKGSQALPKHWKQEGGVWYERFYDQWRVMDDQQAVRHIHYEDAVEYATQQHLRLPTEAELILLMATNPNDWQASDLWEWTSSPFLPFAGFTPDPYLDYSQPWFDGTYQVLKGWSPFTVERMRRLGFRNFYQTKRNDIFSGFRVCRL</sequence>
<dbReference type="InterPro" id="IPR042095">
    <property type="entry name" value="SUMF_sf"/>
</dbReference>
<protein>
    <submittedName>
        <fullName evidence="2">Formylglycine-generating enzyme family protein</fullName>
    </submittedName>
</protein>
<organism evidence="2">
    <name type="scientific">Polynucleobacter sp. UK-FUSCHL-C3</name>
    <dbReference type="NCBI Taxonomy" id="2955208"/>
    <lineage>
        <taxon>Bacteria</taxon>
        <taxon>Pseudomonadati</taxon>
        <taxon>Pseudomonadota</taxon>
        <taxon>Betaproteobacteria</taxon>
        <taxon>Burkholderiales</taxon>
        <taxon>Burkholderiaceae</taxon>
        <taxon>Polynucleobacter</taxon>
    </lineage>
</organism>
<proteinExistence type="predicted"/>
<gene>
    <name evidence="2" type="ORF">NKE59_04805</name>
</gene>
<dbReference type="InterPro" id="IPR051128">
    <property type="entry name" value="EgtD_Methyltrsf_superfamily"/>
</dbReference>
<dbReference type="RefSeq" id="WP_353437830.1">
    <property type="nucleotide sequence ID" value="NZ_CP099959.1"/>
</dbReference>
<dbReference type="InterPro" id="IPR034660">
    <property type="entry name" value="DinB/YfiT-like"/>
</dbReference>
<dbReference type="PANTHER" id="PTHR43397:SF1">
    <property type="entry name" value="ERGOTHIONEINE BIOSYNTHESIS PROTEIN 1"/>
    <property type="match status" value="1"/>
</dbReference>
<dbReference type="PANTHER" id="PTHR43397">
    <property type="entry name" value="ERGOTHIONEINE BIOSYNTHESIS PROTEIN 1"/>
    <property type="match status" value="1"/>
</dbReference>
<dbReference type="Pfam" id="PF03781">
    <property type="entry name" value="FGE-sulfatase"/>
    <property type="match status" value="2"/>
</dbReference>